<organism evidence="2 3">
    <name type="scientific">Sphaerochaeta pleomorpha (strain ATCC BAA-1885 / DSM 22778 / Grapes)</name>
    <dbReference type="NCBI Taxonomy" id="158190"/>
    <lineage>
        <taxon>Bacteria</taxon>
        <taxon>Pseudomonadati</taxon>
        <taxon>Spirochaetota</taxon>
        <taxon>Spirochaetia</taxon>
        <taxon>Spirochaetales</taxon>
        <taxon>Sphaerochaetaceae</taxon>
        <taxon>Sphaerochaeta</taxon>
    </lineage>
</organism>
<keyword evidence="1" id="KW-0812">Transmembrane</keyword>
<reference evidence="2 3" key="1">
    <citation type="submission" date="2011-11" db="EMBL/GenBank/DDBJ databases">
        <title>Complete sequence of Spirochaeta sp. grapes.</title>
        <authorList>
            <consortium name="US DOE Joint Genome Institute"/>
            <person name="Lucas S."/>
            <person name="Han J."/>
            <person name="Lapidus A."/>
            <person name="Cheng J.-F."/>
            <person name="Goodwin L."/>
            <person name="Pitluck S."/>
            <person name="Peters L."/>
            <person name="Ovchinnikova G."/>
            <person name="Munk A.C."/>
            <person name="Detter J.C."/>
            <person name="Han C."/>
            <person name="Tapia R."/>
            <person name="Land M."/>
            <person name="Hauser L."/>
            <person name="Kyrpides N."/>
            <person name="Ivanova N."/>
            <person name="Pagani I."/>
            <person name="Ritalahtilisa K."/>
            <person name="Loeffler F."/>
            <person name="Woyke T."/>
        </authorList>
    </citation>
    <scope>NUCLEOTIDE SEQUENCE [LARGE SCALE GENOMIC DNA]</scope>
    <source>
        <strain evidence="3">ATCC BAA-1885 / DSM 22778 / Grapes</strain>
    </source>
</reference>
<keyword evidence="3" id="KW-1185">Reference proteome</keyword>
<dbReference type="HOGENOM" id="CLU_121334_2_3_12"/>
<dbReference type="eggNOG" id="COG1320">
    <property type="taxonomic scope" value="Bacteria"/>
</dbReference>
<dbReference type="PANTHER" id="PTHR34703">
    <property type="entry name" value="ANTIPORTER SUBUNIT MNHG2-RELATED"/>
    <property type="match status" value="1"/>
</dbReference>
<dbReference type="Pfam" id="PF03334">
    <property type="entry name" value="PhaG_MnhG_YufB"/>
    <property type="match status" value="1"/>
</dbReference>
<evidence type="ECO:0000256" key="1">
    <source>
        <dbReference type="SAM" id="Phobius"/>
    </source>
</evidence>
<dbReference type="AlphaFoldDB" id="G8QTU7"/>
<keyword evidence="1" id="KW-1133">Transmembrane helix</keyword>
<proteinExistence type="predicted"/>
<dbReference type="InterPro" id="IPR005133">
    <property type="entry name" value="PhaG_MnhG_YufB"/>
</dbReference>
<protein>
    <submittedName>
        <fullName evidence="2">Multisubunit Na+/H+ antiporter, MnhG subunit</fullName>
    </submittedName>
</protein>
<feature type="transmembrane region" description="Helical" evidence="1">
    <location>
        <begin position="39"/>
        <end position="58"/>
    </location>
</feature>
<dbReference type="KEGG" id="sgp:SpiGrapes_1310"/>
<name>G8QTU7_SPHPG</name>
<evidence type="ECO:0000313" key="3">
    <source>
        <dbReference type="Proteomes" id="UP000005632"/>
    </source>
</evidence>
<dbReference type="PANTHER" id="PTHR34703:SF1">
    <property type="entry name" value="ANTIPORTER SUBUNIT MNHG2-RELATED"/>
    <property type="match status" value="1"/>
</dbReference>
<dbReference type="RefSeq" id="WP_014269972.1">
    <property type="nucleotide sequence ID" value="NC_016633.1"/>
</dbReference>
<feature type="transmembrane region" description="Helical" evidence="1">
    <location>
        <begin position="64"/>
        <end position="90"/>
    </location>
</feature>
<evidence type="ECO:0000313" key="2">
    <source>
        <dbReference type="EMBL" id="AEV29123.1"/>
    </source>
</evidence>
<gene>
    <name evidence="2" type="ordered locus">SpiGrapes_1310</name>
</gene>
<keyword evidence="1" id="KW-0472">Membrane</keyword>
<dbReference type="STRING" id="158190.SpiGrapes_1310"/>
<dbReference type="GO" id="GO:0015385">
    <property type="term" value="F:sodium:proton antiporter activity"/>
    <property type="evidence" value="ECO:0007669"/>
    <property type="project" value="TreeGrafter"/>
</dbReference>
<accession>G8QTU7</accession>
<dbReference type="EMBL" id="CP003155">
    <property type="protein sequence ID" value="AEV29123.1"/>
    <property type="molecule type" value="Genomic_DNA"/>
</dbReference>
<dbReference type="Proteomes" id="UP000005632">
    <property type="component" value="Chromosome"/>
</dbReference>
<feature type="transmembrane region" description="Helical" evidence="1">
    <location>
        <begin position="6"/>
        <end position="27"/>
    </location>
</feature>
<sequence>MNWQEIVALVFFSLAAIFAVGGLIGLFRFSDPFSAMQASSLLGTTTVFSLFIGCLFLVDSFAMAARIVIIIAFFLISGPTGSSIVARFIWDYFQPEAKKSLKSRTGEKEESL</sequence>